<reference evidence="2" key="1">
    <citation type="submission" date="2021-04" db="EMBL/GenBank/DDBJ databases">
        <authorList>
            <consortium name="Molecular Ecology Group"/>
        </authorList>
    </citation>
    <scope>NUCLEOTIDE SEQUENCE</scope>
</reference>
<keyword evidence="1" id="KW-0812">Transmembrane</keyword>
<dbReference type="EMBL" id="CAJHNH020004227">
    <property type="protein sequence ID" value="CAG5130749.1"/>
    <property type="molecule type" value="Genomic_DNA"/>
</dbReference>
<evidence type="ECO:0000256" key="1">
    <source>
        <dbReference type="SAM" id="Phobius"/>
    </source>
</evidence>
<dbReference type="AlphaFoldDB" id="A0A8S3ZMY6"/>
<keyword evidence="1" id="KW-1133">Transmembrane helix</keyword>
<keyword evidence="1" id="KW-0472">Membrane</keyword>
<dbReference type="Proteomes" id="UP000678393">
    <property type="component" value="Unassembled WGS sequence"/>
</dbReference>
<proteinExistence type="predicted"/>
<evidence type="ECO:0000313" key="2">
    <source>
        <dbReference type="EMBL" id="CAG5130749.1"/>
    </source>
</evidence>
<evidence type="ECO:0000313" key="3">
    <source>
        <dbReference type="Proteomes" id="UP000678393"/>
    </source>
</evidence>
<sequence>MRSIGSKFGAINQVTESVIYKFGAGVQCLTLLSIVAVMARLLDLSLFSETFSGSVGCVVLSHCDHVTALTSSQRTTGLVSPVSHFVVYCCRYGQAAPLISALTNIYWVSRTCYAQLV</sequence>
<accession>A0A8S3ZMY6</accession>
<feature type="transmembrane region" description="Helical" evidence="1">
    <location>
        <begin position="20"/>
        <end position="42"/>
    </location>
</feature>
<keyword evidence="3" id="KW-1185">Reference proteome</keyword>
<comment type="caution">
    <text evidence="2">The sequence shown here is derived from an EMBL/GenBank/DDBJ whole genome shotgun (WGS) entry which is preliminary data.</text>
</comment>
<gene>
    <name evidence="2" type="ORF">CUNI_LOCUS16307</name>
</gene>
<protein>
    <submittedName>
        <fullName evidence="2">Uncharacterized protein</fullName>
    </submittedName>
</protein>
<name>A0A8S3ZMY6_9EUPU</name>
<organism evidence="2 3">
    <name type="scientific">Candidula unifasciata</name>
    <dbReference type="NCBI Taxonomy" id="100452"/>
    <lineage>
        <taxon>Eukaryota</taxon>
        <taxon>Metazoa</taxon>
        <taxon>Spiralia</taxon>
        <taxon>Lophotrochozoa</taxon>
        <taxon>Mollusca</taxon>
        <taxon>Gastropoda</taxon>
        <taxon>Heterobranchia</taxon>
        <taxon>Euthyneura</taxon>
        <taxon>Panpulmonata</taxon>
        <taxon>Eupulmonata</taxon>
        <taxon>Stylommatophora</taxon>
        <taxon>Helicina</taxon>
        <taxon>Helicoidea</taxon>
        <taxon>Geomitridae</taxon>
        <taxon>Candidula</taxon>
    </lineage>
</organism>